<dbReference type="InterPro" id="IPR011006">
    <property type="entry name" value="CheY-like_superfamily"/>
</dbReference>
<reference evidence="12" key="1">
    <citation type="submission" date="2020-10" db="EMBL/GenBank/DDBJ databases">
        <authorList>
            <person name="Gilroy R."/>
        </authorList>
    </citation>
    <scope>NUCLEOTIDE SEQUENCE</scope>
    <source>
        <strain evidence="12">CHK154-7741</strain>
    </source>
</reference>
<dbReference type="Pfam" id="PF00072">
    <property type="entry name" value="Response_reg"/>
    <property type="match status" value="1"/>
</dbReference>
<sequence length="238" mass="26604">MTKILVVDDDDSINELIKINLELSGYDVISAFDGLQGFTLAKQELPDLIVLDVMMPDVDGYTVAKRVRENASTAEIPILMLTAMGQLEDKVKGFDIGVDDYLVKPFEMDELKVRVRALLKRVNAIPESLATKEILTVGDITLLPETYSVKINDKTAKLTPIEFDILNLLVQNHDCMVSSAKLLQDIWGYAPGDDVETIRVHIRHLRTKIKKVADGKEYIETIYGGGYRLLPEGKPSKN</sequence>
<evidence type="ECO:0000256" key="4">
    <source>
        <dbReference type="ARBA" id="ARBA00023015"/>
    </source>
</evidence>
<dbReference type="Pfam" id="PF00486">
    <property type="entry name" value="Trans_reg_C"/>
    <property type="match status" value="1"/>
</dbReference>
<dbReference type="EMBL" id="DVOD01000003">
    <property type="protein sequence ID" value="HIU91530.1"/>
    <property type="molecule type" value="Genomic_DNA"/>
</dbReference>
<dbReference type="SMART" id="SM00448">
    <property type="entry name" value="REC"/>
    <property type="match status" value="1"/>
</dbReference>
<feature type="domain" description="Response regulatory" evidence="10">
    <location>
        <begin position="3"/>
        <end position="119"/>
    </location>
</feature>
<dbReference type="GO" id="GO:0000976">
    <property type="term" value="F:transcription cis-regulatory region binding"/>
    <property type="evidence" value="ECO:0007669"/>
    <property type="project" value="TreeGrafter"/>
</dbReference>
<dbReference type="InterPro" id="IPR001789">
    <property type="entry name" value="Sig_transdc_resp-reg_receiver"/>
</dbReference>
<evidence type="ECO:0000313" key="13">
    <source>
        <dbReference type="Proteomes" id="UP000886748"/>
    </source>
</evidence>
<dbReference type="InterPro" id="IPR001867">
    <property type="entry name" value="OmpR/PhoB-type_DNA-bd"/>
</dbReference>
<dbReference type="SMART" id="SM00862">
    <property type="entry name" value="Trans_reg_C"/>
    <property type="match status" value="1"/>
</dbReference>
<evidence type="ECO:0000256" key="8">
    <source>
        <dbReference type="PROSITE-ProRule" id="PRU00169"/>
    </source>
</evidence>
<keyword evidence="5 9" id="KW-0238">DNA-binding</keyword>
<dbReference type="PROSITE" id="PS51755">
    <property type="entry name" value="OMPR_PHOB"/>
    <property type="match status" value="1"/>
</dbReference>
<dbReference type="GO" id="GO:0006355">
    <property type="term" value="P:regulation of DNA-templated transcription"/>
    <property type="evidence" value="ECO:0007669"/>
    <property type="project" value="InterPro"/>
</dbReference>
<evidence type="ECO:0000313" key="12">
    <source>
        <dbReference type="EMBL" id="HIU91530.1"/>
    </source>
</evidence>
<evidence type="ECO:0000256" key="6">
    <source>
        <dbReference type="ARBA" id="ARBA00023163"/>
    </source>
</evidence>
<dbReference type="GO" id="GO:0005829">
    <property type="term" value="C:cytosol"/>
    <property type="evidence" value="ECO:0007669"/>
    <property type="project" value="TreeGrafter"/>
</dbReference>
<dbReference type="SUPFAM" id="SSF46894">
    <property type="entry name" value="C-terminal effector domain of the bipartite response regulators"/>
    <property type="match status" value="1"/>
</dbReference>
<evidence type="ECO:0000256" key="9">
    <source>
        <dbReference type="PROSITE-ProRule" id="PRU01091"/>
    </source>
</evidence>
<dbReference type="Gene3D" id="3.40.50.2300">
    <property type="match status" value="1"/>
</dbReference>
<dbReference type="InterPro" id="IPR016032">
    <property type="entry name" value="Sig_transdc_resp-reg_C-effctor"/>
</dbReference>
<proteinExistence type="predicted"/>
<dbReference type="CDD" id="cd00383">
    <property type="entry name" value="trans_reg_C"/>
    <property type="match status" value="1"/>
</dbReference>
<keyword evidence="6" id="KW-0804">Transcription</keyword>
<evidence type="ECO:0000256" key="5">
    <source>
        <dbReference type="ARBA" id="ARBA00023125"/>
    </source>
</evidence>
<protein>
    <recommendedName>
        <fullName evidence="1">Stage 0 sporulation protein A homolog</fullName>
    </recommendedName>
</protein>
<feature type="DNA-binding region" description="OmpR/PhoB-type" evidence="9">
    <location>
        <begin position="132"/>
        <end position="231"/>
    </location>
</feature>
<dbReference type="PROSITE" id="PS50110">
    <property type="entry name" value="RESPONSE_REGULATORY"/>
    <property type="match status" value="1"/>
</dbReference>
<dbReference type="FunFam" id="3.40.50.2300:FF:000001">
    <property type="entry name" value="DNA-binding response regulator PhoB"/>
    <property type="match status" value="1"/>
</dbReference>
<evidence type="ECO:0000256" key="1">
    <source>
        <dbReference type="ARBA" id="ARBA00018672"/>
    </source>
</evidence>
<feature type="domain" description="OmpR/PhoB-type" evidence="11">
    <location>
        <begin position="132"/>
        <end position="231"/>
    </location>
</feature>
<dbReference type="AlphaFoldDB" id="A0A9D1MY16"/>
<dbReference type="GO" id="GO:0000156">
    <property type="term" value="F:phosphorelay response regulator activity"/>
    <property type="evidence" value="ECO:0007669"/>
    <property type="project" value="TreeGrafter"/>
</dbReference>
<dbReference type="InterPro" id="IPR036388">
    <property type="entry name" value="WH-like_DNA-bd_sf"/>
</dbReference>
<evidence type="ECO:0000259" key="11">
    <source>
        <dbReference type="PROSITE" id="PS51755"/>
    </source>
</evidence>
<dbReference type="Proteomes" id="UP000886748">
    <property type="component" value="Unassembled WGS sequence"/>
</dbReference>
<evidence type="ECO:0000256" key="7">
    <source>
        <dbReference type="ARBA" id="ARBA00024867"/>
    </source>
</evidence>
<gene>
    <name evidence="12" type="ORF">IAD26_00200</name>
</gene>
<dbReference type="PANTHER" id="PTHR48111">
    <property type="entry name" value="REGULATOR OF RPOS"/>
    <property type="match status" value="1"/>
</dbReference>
<comment type="caution">
    <text evidence="12">The sequence shown here is derived from an EMBL/GenBank/DDBJ whole genome shotgun (WGS) entry which is preliminary data.</text>
</comment>
<organism evidence="12 13">
    <name type="scientific">Candidatus Limenecus avicola</name>
    <dbReference type="NCBI Taxonomy" id="2840847"/>
    <lineage>
        <taxon>Bacteria</taxon>
        <taxon>Bacillati</taxon>
        <taxon>Bacillota</taxon>
        <taxon>Clostridia</taxon>
        <taxon>Eubacteriales</taxon>
        <taxon>Clostridiaceae</taxon>
        <taxon>Clostridiaceae incertae sedis</taxon>
        <taxon>Candidatus Limenecus</taxon>
    </lineage>
</organism>
<reference evidence="12" key="2">
    <citation type="journal article" date="2021" name="PeerJ">
        <title>Extensive microbial diversity within the chicken gut microbiome revealed by metagenomics and culture.</title>
        <authorList>
            <person name="Gilroy R."/>
            <person name="Ravi A."/>
            <person name="Getino M."/>
            <person name="Pursley I."/>
            <person name="Horton D.L."/>
            <person name="Alikhan N.F."/>
            <person name="Baker D."/>
            <person name="Gharbi K."/>
            <person name="Hall N."/>
            <person name="Watson M."/>
            <person name="Adriaenssens E.M."/>
            <person name="Foster-Nyarko E."/>
            <person name="Jarju S."/>
            <person name="Secka A."/>
            <person name="Antonio M."/>
            <person name="Oren A."/>
            <person name="Chaudhuri R.R."/>
            <person name="La Ragione R."/>
            <person name="Hildebrand F."/>
            <person name="Pallen M.J."/>
        </authorList>
    </citation>
    <scope>NUCLEOTIDE SEQUENCE</scope>
    <source>
        <strain evidence="12">CHK154-7741</strain>
    </source>
</reference>
<dbReference type="InterPro" id="IPR039420">
    <property type="entry name" value="WalR-like"/>
</dbReference>
<dbReference type="SUPFAM" id="SSF52172">
    <property type="entry name" value="CheY-like"/>
    <property type="match status" value="1"/>
</dbReference>
<evidence type="ECO:0000256" key="3">
    <source>
        <dbReference type="ARBA" id="ARBA00023012"/>
    </source>
</evidence>
<keyword evidence="2 8" id="KW-0597">Phosphoprotein</keyword>
<dbReference type="CDD" id="cd17574">
    <property type="entry name" value="REC_OmpR"/>
    <property type="match status" value="1"/>
</dbReference>
<dbReference type="GO" id="GO:0032993">
    <property type="term" value="C:protein-DNA complex"/>
    <property type="evidence" value="ECO:0007669"/>
    <property type="project" value="TreeGrafter"/>
</dbReference>
<accession>A0A9D1MY16</accession>
<feature type="modified residue" description="4-aspartylphosphate" evidence="8">
    <location>
        <position position="52"/>
    </location>
</feature>
<keyword evidence="4" id="KW-0805">Transcription regulation</keyword>
<evidence type="ECO:0000259" key="10">
    <source>
        <dbReference type="PROSITE" id="PS50110"/>
    </source>
</evidence>
<keyword evidence="3" id="KW-0902">Two-component regulatory system</keyword>
<dbReference type="Gene3D" id="1.10.10.10">
    <property type="entry name" value="Winged helix-like DNA-binding domain superfamily/Winged helix DNA-binding domain"/>
    <property type="match status" value="1"/>
</dbReference>
<dbReference type="Gene3D" id="6.10.250.690">
    <property type="match status" value="1"/>
</dbReference>
<comment type="function">
    <text evidence="7">May play the central regulatory role in sporulation. It may be an element of the effector pathway responsible for the activation of sporulation genes in response to nutritional stress. Spo0A may act in concert with spo0H (a sigma factor) to control the expression of some genes that are critical to the sporulation process.</text>
</comment>
<name>A0A9D1MY16_9CLOT</name>
<evidence type="ECO:0000256" key="2">
    <source>
        <dbReference type="ARBA" id="ARBA00022553"/>
    </source>
</evidence>
<dbReference type="PANTHER" id="PTHR48111:SF21">
    <property type="entry name" value="DNA-BINDING DUAL MASTER TRANSCRIPTIONAL REGULATOR RPAA"/>
    <property type="match status" value="1"/>
</dbReference>